<dbReference type="EMBL" id="CP109965">
    <property type="protein sequence ID" value="WAJ70595.1"/>
    <property type="molecule type" value="Genomic_DNA"/>
</dbReference>
<dbReference type="InterPro" id="IPR036291">
    <property type="entry name" value="NAD(P)-bd_dom_sf"/>
</dbReference>
<dbReference type="InterPro" id="IPR051468">
    <property type="entry name" value="Fungal_SecMetab_SDRs"/>
</dbReference>
<keyword evidence="2" id="KW-1185">Reference proteome</keyword>
<sequence>MKVLIIGGTGGIGSALIQRIISSHDDIRLYATYHTNHPQIEHPNLTWFKTDISSDLAIKQLAIRIDSLDILINAAGFLHLSNKMKMPEKSINEFSSEFFMHNLNSNTIPTLLLGKYFAKHLKTNRQTHFISISAKIGSIEDNRIGGWISYRCSKAALNMAIKTISIEWQYKLPNCCVLAFHPGTTDTQLSQPFQKNVNPEKLFSANYVAQCLLKLIDSTSSNDTGKFFSFSGEEIPW</sequence>
<dbReference type="Proteomes" id="UP001163726">
    <property type="component" value="Chromosome"/>
</dbReference>
<evidence type="ECO:0000313" key="2">
    <source>
        <dbReference type="Proteomes" id="UP001163726"/>
    </source>
</evidence>
<dbReference type="RefSeq" id="WP_268074945.1">
    <property type="nucleotide sequence ID" value="NZ_CP109965.1"/>
</dbReference>
<dbReference type="SUPFAM" id="SSF51735">
    <property type="entry name" value="NAD(P)-binding Rossmann-fold domains"/>
    <property type="match status" value="1"/>
</dbReference>
<dbReference type="PANTHER" id="PTHR43544:SF12">
    <property type="entry name" value="NAD(P)-BINDING ROSSMANN-FOLD SUPERFAMILY PROTEIN"/>
    <property type="match status" value="1"/>
</dbReference>
<dbReference type="Gene3D" id="3.40.50.720">
    <property type="entry name" value="NAD(P)-binding Rossmann-like Domain"/>
    <property type="match status" value="1"/>
</dbReference>
<reference evidence="1" key="1">
    <citation type="submission" date="2022-10" db="EMBL/GenBank/DDBJ databases">
        <title>Catenovulum adriacola sp. nov. isolated in the Harbour of Susak.</title>
        <authorList>
            <person name="Schoch T."/>
            <person name="Reich S.J."/>
            <person name="Stoeferle S."/>
            <person name="Flaiz M."/>
            <person name="Kazda M."/>
            <person name="Riedel C.U."/>
            <person name="Duerre P."/>
        </authorList>
    </citation>
    <scope>NUCLEOTIDE SEQUENCE</scope>
    <source>
        <strain evidence="1">TS8</strain>
    </source>
</reference>
<proteinExistence type="predicted"/>
<accession>A0ABY7AM11</accession>
<dbReference type="PRINTS" id="PR00081">
    <property type="entry name" value="GDHRDH"/>
</dbReference>
<evidence type="ECO:0000313" key="1">
    <source>
        <dbReference type="EMBL" id="WAJ70595.1"/>
    </source>
</evidence>
<organism evidence="1 2">
    <name type="scientific">Catenovulum adriaticum</name>
    <dbReference type="NCBI Taxonomy" id="2984846"/>
    <lineage>
        <taxon>Bacteria</taxon>
        <taxon>Pseudomonadati</taxon>
        <taxon>Pseudomonadota</taxon>
        <taxon>Gammaproteobacteria</taxon>
        <taxon>Alteromonadales</taxon>
        <taxon>Alteromonadaceae</taxon>
        <taxon>Catenovulum</taxon>
    </lineage>
</organism>
<dbReference type="PANTHER" id="PTHR43544">
    <property type="entry name" value="SHORT-CHAIN DEHYDROGENASE/REDUCTASE"/>
    <property type="match status" value="1"/>
</dbReference>
<protein>
    <submittedName>
        <fullName evidence="1">SDR family NAD(P)-dependent oxidoreductase</fullName>
    </submittedName>
</protein>
<name>A0ABY7AM11_9ALTE</name>
<dbReference type="InterPro" id="IPR002347">
    <property type="entry name" value="SDR_fam"/>
</dbReference>
<gene>
    <name evidence="1" type="ORF">OLW01_01900</name>
</gene>
<dbReference type="Pfam" id="PF00106">
    <property type="entry name" value="adh_short"/>
    <property type="match status" value="1"/>
</dbReference>